<reference evidence="1 2" key="1">
    <citation type="submission" date="2024-02" db="EMBL/GenBank/DDBJ databases">
        <title>Microbulbifer aestuariivivens NBRC 112533.</title>
        <authorList>
            <person name="Ichikawa N."/>
            <person name="Katano-Makiyama Y."/>
            <person name="Hidaka K."/>
        </authorList>
    </citation>
    <scope>NUCLEOTIDE SEQUENCE [LARGE SCALE GENOMIC DNA]</scope>
    <source>
        <strain evidence="1 2">NBRC 112533</strain>
    </source>
</reference>
<proteinExistence type="predicted"/>
<protein>
    <submittedName>
        <fullName evidence="1">Uncharacterized protein</fullName>
    </submittedName>
</protein>
<gene>
    <name evidence="1" type="ORF">Maes01_01862</name>
</gene>
<sequence length="220" mass="24932">MASLDKGMSVAQAIEKLFGIKLTKHEGLRNKVNSLMRNRVIVYNAQLIVERKSRGVPRDQLTTLHNAVIIQALLSDPKKVKRVFEEPNFRQEMVKLFSALLLERRSIVDISLLKPEVLKFLEVLSGTACLREVKLANPFETLPQLVLGPMDLLQAILAQTASLSNGDAMMAHYLNGNLEAAWESAQKMNSNDPRLQQYRDLVAREYRAAKEFDDLLDFLQ</sequence>
<dbReference type="Proteomes" id="UP001408594">
    <property type="component" value="Unassembled WGS sequence"/>
</dbReference>
<evidence type="ECO:0000313" key="1">
    <source>
        <dbReference type="EMBL" id="GAA5525296.1"/>
    </source>
</evidence>
<evidence type="ECO:0000313" key="2">
    <source>
        <dbReference type="Proteomes" id="UP001408594"/>
    </source>
</evidence>
<name>A0ABP9WT28_9GAMM</name>
<accession>A0ABP9WT28</accession>
<dbReference type="RefSeq" id="WP_345550881.1">
    <property type="nucleotide sequence ID" value="NZ_BAABRT010000013.1"/>
</dbReference>
<dbReference type="EMBL" id="BAABRT010000013">
    <property type="protein sequence ID" value="GAA5525296.1"/>
    <property type="molecule type" value="Genomic_DNA"/>
</dbReference>
<comment type="caution">
    <text evidence="1">The sequence shown here is derived from an EMBL/GenBank/DDBJ whole genome shotgun (WGS) entry which is preliminary data.</text>
</comment>
<organism evidence="1 2">
    <name type="scientific">Microbulbifer aestuariivivens</name>
    <dbReference type="NCBI Taxonomy" id="1908308"/>
    <lineage>
        <taxon>Bacteria</taxon>
        <taxon>Pseudomonadati</taxon>
        <taxon>Pseudomonadota</taxon>
        <taxon>Gammaproteobacteria</taxon>
        <taxon>Cellvibrionales</taxon>
        <taxon>Microbulbiferaceae</taxon>
        <taxon>Microbulbifer</taxon>
    </lineage>
</organism>
<keyword evidence="2" id="KW-1185">Reference proteome</keyword>